<dbReference type="Proteomes" id="UP001515683">
    <property type="component" value="Unassembled WGS sequence"/>
</dbReference>
<dbReference type="PANTHER" id="PTHR43344">
    <property type="entry name" value="PHOSPHOSERINE PHOSPHATASE"/>
    <property type="match status" value="1"/>
</dbReference>
<dbReference type="Gene3D" id="3.40.50.1000">
    <property type="entry name" value="HAD superfamily/HAD-like"/>
    <property type="match status" value="1"/>
</dbReference>
<keyword evidence="7" id="KW-0460">Magnesium</keyword>
<keyword evidence="8" id="KW-0718">Serine biosynthesis</keyword>
<dbReference type="NCBIfam" id="TIGR01488">
    <property type="entry name" value="HAD-SF-IB"/>
    <property type="match status" value="1"/>
</dbReference>
<protein>
    <recommendedName>
        <fullName evidence="3">phosphoserine phosphatase</fullName>
        <ecNumber evidence="3">3.1.3.3</ecNumber>
    </recommendedName>
</protein>
<evidence type="ECO:0000256" key="5">
    <source>
        <dbReference type="ARBA" id="ARBA00022723"/>
    </source>
</evidence>
<gene>
    <name evidence="11" type="ORF">F3J40_24410</name>
</gene>
<comment type="pathway">
    <text evidence="2">Amino-acid biosynthesis; L-serine biosynthesis; L-serine from 3-phospho-D-glycerate: step 3/3.</text>
</comment>
<evidence type="ECO:0000256" key="3">
    <source>
        <dbReference type="ARBA" id="ARBA00012640"/>
    </source>
</evidence>
<dbReference type="Gene3D" id="1.10.150.210">
    <property type="entry name" value="Phosphoserine phosphatase, domain 2"/>
    <property type="match status" value="1"/>
</dbReference>
<dbReference type="PANTHER" id="PTHR43344:SF2">
    <property type="entry name" value="PHOSPHOSERINE PHOSPHATASE"/>
    <property type="match status" value="1"/>
</dbReference>
<evidence type="ECO:0000256" key="1">
    <source>
        <dbReference type="ARBA" id="ARBA00001946"/>
    </source>
</evidence>
<evidence type="ECO:0000256" key="7">
    <source>
        <dbReference type="ARBA" id="ARBA00022842"/>
    </source>
</evidence>
<evidence type="ECO:0000256" key="6">
    <source>
        <dbReference type="ARBA" id="ARBA00022801"/>
    </source>
</evidence>
<keyword evidence="4" id="KW-0028">Amino-acid biosynthesis</keyword>
<evidence type="ECO:0000256" key="10">
    <source>
        <dbReference type="ARBA" id="ARBA00048523"/>
    </source>
</evidence>
<comment type="caution">
    <text evidence="11">The sequence shown here is derived from an EMBL/GenBank/DDBJ whole genome shotgun (WGS) entry which is preliminary data.</text>
</comment>
<proteinExistence type="predicted"/>
<evidence type="ECO:0000256" key="8">
    <source>
        <dbReference type="ARBA" id="ARBA00023299"/>
    </source>
</evidence>
<name>A0ABX0RHD6_9GAMM</name>
<dbReference type="InterPro" id="IPR050582">
    <property type="entry name" value="HAD-like_SerB"/>
</dbReference>
<evidence type="ECO:0000256" key="9">
    <source>
        <dbReference type="ARBA" id="ARBA00048138"/>
    </source>
</evidence>
<dbReference type="InterPro" id="IPR036412">
    <property type="entry name" value="HAD-like_sf"/>
</dbReference>
<dbReference type="InterPro" id="IPR023214">
    <property type="entry name" value="HAD_sf"/>
</dbReference>
<dbReference type="Pfam" id="PF12710">
    <property type="entry name" value="HAD"/>
    <property type="match status" value="1"/>
</dbReference>
<keyword evidence="6" id="KW-0378">Hydrolase</keyword>
<comment type="cofactor">
    <cofactor evidence="1">
        <name>Mg(2+)</name>
        <dbReference type="ChEBI" id="CHEBI:18420"/>
    </cofactor>
</comment>
<dbReference type="EMBL" id="VWXF01000020">
    <property type="protein sequence ID" value="NIF24721.1"/>
    <property type="molecule type" value="Genomic_DNA"/>
</dbReference>
<organism evidence="11 12">
    <name type="scientific">Candidatus Pantoea multigeneris</name>
    <dbReference type="NCBI Taxonomy" id="2608357"/>
    <lineage>
        <taxon>Bacteria</taxon>
        <taxon>Pseudomonadati</taxon>
        <taxon>Pseudomonadota</taxon>
        <taxon>Gammaproteobacteria</taxon>
        <taxon>Enterobacterales</taxon>
        <taxon>Erwiniaceae</taxon>
        <taxon>Pantoea</taxon>
    </lineage>
</organism>
<sequence length="237" mass="27128">MDVIFDFDFTLIPEESTVEVLKIALEEDPQREQIMQQLADIAPRTLIGKASAGEYLFMLKMARRVTRSHIDTYVERNKDRLLPAFRTLFEDLRRAGANILIISGGYEEWIKPIAAIWGIPPENVVGNRFLWWGNRVIGLRPSPLWSSKKSKTAIVGALRRQNKITTPAMIVGDGSADRSVWHNGAVRWFVIAEYYNNDNLQDGDYCYRAATPEQMCKSVMQIVNQPEWEAQPELSRV</sequence>
<evidence type="ECO:0000256" key="4">
    <source>
        <dbReference type="ARBA" id="ARBA00022605"/>
    </source>
</evidence>
<dbReference type="RefSeq" id="WP_167018725.1">
    <property type="nucleotide sequence ID" value="NZ_VWXF01000020.1"/>
</dbReference>
<comment type="catalytic activity">
    <reaction evidence="9">
        <text>O-phospho-L-serine + H2O = L-serine + phosphate</text>
        <dbReference type="Rhea" id="RHEA:21208"/>
        <dbReference type="ChEBI" id="CHEBI:15377"/>
        <dbReference type="ChEBI" id="CHEBI:33384"/>
        <dbReference type="ChEBI" id="CHEBI:43474"/>
        <dbReference type="ChEBI" id="CHEBI:57524"/>
        <dbReference type="EC" id="3.1.3.3"/>
    </reaction>
</comment>
<keyword evidence="12" id="KW-1185">Reference proteome</keyword>
<dbReference type="EC" id="3.1.3.3" evidence="3"/>
<evidence type="ECO:0000256" key="2">
    <source>
        <dbReference type="ARBA" id="ARBA00005135"/>
    </source>
</evidence>
<evidence type="ECO:0000313" key="12">
    <source>
        <dbReference type="Proteomes" id="UP001515683"/>
    </source>
</evidence>
<comment type="catalytic activity">
    <reaction evidence="10">
        <text>O-phospho-D-serine + H2O = D-serine + phosphate</text>
        <dbReference type="Rhea" id="RHEA:24873"/>
        <dbReference type="ChEBI" id="CHEBI:15377"/>
        <dbReference type="ChEBI" id="CHEBI:35247"/>
        <dbReference type="ChEBI" id="CHEBI:43474"/>
        <dbReference type="ChEBI" id="CHEBI:58680"/>
        <dbReference type="EC" id="3.1.3.3"/>
    </reaction>
</comment>
<accession>A0ABX0RHD6</accession>
<dbReference type="SUPFAM" id="SSF56784">
    <property type="entry name" value="HAD-like"/>
    <property type="match status" value="1"/>
</dbReference>
<evidence type="ECO:0000313" key="11">
    <source>
        <dbReference type="EMBL" id="NIF24721.1"/>
    </source>
</evidence>
<reference evidence="11 12" key="1">
    <citation type="journal article" date="2019" name="bioRxiv">
        <title>Bacteria contribute to plant secondary compound degradation in a generalist herbivore system.</title>
        <authorList>
            <person name="Francoeur C.B."/>
            <person name="Khadempour L."/>
            <person name="Moreira-Soto R.D."/>
            <person name="Gotting K."/>
            <person name="Book A.J."/>
            <person name="Pinto-Tomas A.A."/>
            <person name="Keefover-Ring K."/>
            <person name="Currie C.R."/>
        </authorList>
    </citation>
    <scope>NUCLEOTIDE SEQUENCE [LARGE SCALE GENOMIC DNA]</scope>
    <source>
        <strain evidence="11">Acro-835</strain>
    </source>
</reference>
<keyword evidence="5" id="KW-0479">Metal-binding</keyword>